<protein>
    <recommendedName>
        <fullName evidence="2">Asl1-like glycosyl hydrolase catalytic domain-containing protein</fullName>
    </recommendedName>
</protein>
<feature type="domain" description="Asl1-like glycosyl hydrolase catalytic" evidence="2">
    <location>
        <begin position="214"/>
        <end position="311"/>
    </location>
</feature>
<evidence type="ECO:0000256" key="1">
    <source>
        <dbReference type="SAM" id="SignalP"/>
    </source>
</evidence>
<dbReference type="InterPro" id="IPR051923">
    <property type="entry name" value="Glycosyl_Hydrolase_39"/>
</dbReference>
<organism evidence="3 4">
    <name type="scientific">Rhizobium fredii</name>
    <name type="common">Sinorhizobium fredii</name>
    <dbReference type="NCBI Taxonomy" id="380"/>
    <lineage>
        <taxon>Bacteria</taxon>
        <taxon>Pseudomonadati</taxon>
        <taxon>Pseudomonadota</taxon>
        <taxon>Alphaproteobacteria</taxon>
        <taxon>Hyphomicrobiales</taxon>
        <taxon>Rhizobiaceae</taxon>
        <taxon>Sinorhizobium/Ensifer group</taxon>
        <taxon>Sinorhizobium</taxon>
    </lineage>
</organism>
<dbReference type="EMBL" id="NWTC01000001">
    <property type="protein sequence ID" value="PDT50432.1"/>
    <property type="molecule type" value="Genomic_DNA"/>
</dbReference>
<dbReference type="GO" id="GO:0004553">
    <property type="term" value="F:hydrolase activity, hydrolyzing O-glycosyl compounds"/>
    <property type="evidence" value="ECO:0007669"/>
    <property type="project" value="TreeGrafter"/>
</dbReference>
<dbReference type="PANTHER" id="PTHR12631">
    <property type="entry name" value="ALPHA-L-IDURONIDASE"/>
    <property type="match status" value="1"/>
</dbReference>
<dbReference type="Pfam" id="PF11790">
    <property type="entry name" value="Glyco_hydro_cc"/>
    <property type="match status" value="1"/>
</dbReference>
<evidence type="ECO:0000313" key="3">
    <source>
        <dbReference type="EMBL" id="PDT50432.1"/>
    </source>
</evidence>
<dbReference type="AlphaFoldDB" id="A0A2A6M7D6"/>
<accession>A0A2A6M7D6</accession>
<proteinExistence type="predicted"/>
<dbReference type="SUPFAM" id="SSF51445">
    <property type="entry name" value="(Trans)glycosidases"/>
    <property type="match status" value="1"/>
</dbReference>
<comment type="caution">
    <text evidence="3">The sequence shown here is derived from an EMBL/GenBank/DDBJ whole genome shotgun (WGS) entry which is preliminary data.</text>
</comment>
<dbReference type="Gene3D" id="3.20.20.80">
    <property type="entry name" value="Glycosidases"/>
    <property type="match status" value="1"/>
</dbReference>
<feature type="signal peptide" evidence="1">
    <location>
        <begin position="1"/>
        <end position="26"/>
    </location>
</feature>
<evidence type="ECO:0000313" key="4">
    <source>
        <dbReference type="Proteomes" id="UP000220353"/>
    </source>
</evidence>
<gene>
    <name evidence="3" type="ORF">CO661_02060</name>
</gene>
<dbReference type="PANTHER" id="PTHR12631:SF10">
    <property type="entry name" value="BETA-XYLOSIDASE-LIKE PROTEIN-RELATED"/>
    <property type="match status" value="1"/>
</dbReference>
<sequence length="582" mass="64229">MSNLRSLFNPSAVAVGLLSMAGASMAEDVSTLGMRLGAVTHFSQGWNLSLVPEAKELGVHSVRDSIAWRLVEPAKHQYNFENPRVSYVARVAAAEVSLVLVVNSFNPNYDEGLTPYTSEGREALANFVLETLNRFPEIKTVEIGNEFNGKNFVKGPVREAPYSERDDYYFEILRTVYERVKPARPDVSVLGGATHSVPVDYLSEMFSLGALDFMDGVAIHPYTSTAEDLGAQLAMLRKAMGDKQRDIYITEFGTGSPQPGVVPAYMLKFVSVMSAHKVKAAYWYALMRQKWFPDMELVDQHGRPSTAGEAFRFIQEQLLANGDGVDVSPDDFSYAFQFGQHAMVLWGEPRQVKFMVPVEVYDATGTPVPTFSGRLDPDRPVIIKSGEALIMGETVQLAPTDLVGDSYHQFHLPGSVDAGKDLAGKWSYFARGTSGEPRKLSVIGGGQRNNEPWIPYVGVPRLRPLMITSEGVNPAAFGKEGDRRREWSTVERFTVPADMTVRIVGEWNVSDKSEDGAALTVLHNGAELHSGPIGDKSNKYELKLDLDNVAVKAGDQIDFIVGVGSTARGRHLTNRRIQIFRR</sequence>
<evidence type="ECO:0000259" key="2">
    <source>
        <dbReference type="Pfam" id="PF11790"/>
    </source>
</evidence>
<dbReference type="InterPro" id="IPR017853">
    <property type="entry name" value="GH"/>
</dbReference>
<keyword evidence="1" id="KW-0732">Signal</keyword>
<name>A0A2A6M7D6_RHIFR</name>
<dbReference type="InterPro" id="IPR024655">
    <property type="entry name" value="Asl1_glyco_hydro_catalytic"/>
</dbReference>
<reference evidence="3 4" key="1">
    <citation type="submission" date="2017-09" db="EMBL/GenBank/DDBJ databases">
        <title>Comparative genomics of rhizobia isolated from Phaseolus vulgaris in China.</title>
        <authorList>
            <person name="Tong W."/>
        </authorList>
    </citation>
    <scope>NUCLEOTIDE SEQUENCE [LARGE SCALE GENOMIC DNA]</scope>
    <source>
        <strain evidence="3 4">PCH1</strain>
    </source>
</reference>
<feature type="chain" id="PRO_5013286682" description="Asl1-like glycosyl hydrolase catalytic domain-containing protein" evidence="1">
    <location>
        <begin position="27"/>
        <end position="582"/>
    </location>
</feature>
<dbReference type="Proteomes" id="UP000220353">
    <property type="component" value="Unassembled WGS sequence"/>
</dbReference>